<sequence length="105" mass="12122">EMRNKIREQNLQDIKTAGPQSQVLCGVVMDRSLVQRIWTRLENRKKRVLQTSLRSPTRLPALPSSWRKTLCRSRLLEMTVMLPPLSQLSPICPLMNLQKHSASQC</sequence>
<evidence type="ECO:0000313" key="1">
    <source>
        <dbReference type="EMBL" id="PNI30578.1"/>
    </source>
</evidence>
<evidence type="ECO:0000313" key="2">
    <source>
        <dbReference type="Proteomes" id="UP000236370"/>
    </source>
</evidence>
<proteinExistence type="predicted"/>
<dbReference type="SMR" id="A0A2J8K6D0"/>
<dbReference type="Proteomes" id="UP000236370">
    <property type="component" value="Unassembled WGS sequence"/>
</dbReference>
<protein>
    <submittedName>
        <fullName evidence="1">ADD1 isoform 10</fullName>
    </submittedName>
</protein>
<gene>
    <name evidence="1" type="ORF">CK820_G0041042</name>
</gene>
<organism evidence="1 2">
    <name type="scientific">Pan troglodytes</name>
    <name type="common">Chimpanzee</name>
    <dbReference type="NCBI Taxonomy" id="9598"/>
    <lineage>
        <taxon>Eukaryota</taxon>
        <taxon>Metazoa</taxon>
        <taxon>Chordata</taxon>
        <taxon>Craniata</taxon>
        <taxon>Vertebrata</taxon>
        <taxon>Euteleostomi</taxon>
        <taxon>Mammalia</taxon>
        <taxon>Eutheria</taxon>
        <taxon>Euarchontoglires</taxon>
        <taxon>Primates</taxon>
        <taxon>Haplorrhini</taxon>
        <taxon>Catarrhini</taxon>
        <taxon>Hominidae</taxon>
        <taxon>Pan</taxon>
    </lineage>
</organism>
<reference evidence="1 2" key="1">
    <citation type="submission" date="2017-12" db="EMBL/GenBank/DDBJ databases">
        <title>High-resolution comparative analysis of great ape genomes.</title>
        <authorList>
            <person name="Pollen A."/>
            <person name="Hastie A."/>
            <person name="Hormozdiari F."/>
            <person name="Dougherty M."/>
            <person name="Liu R."/>
            <person name="Chaisson M."/>
            <person name="Hoppe E."/>
            <person name="Hill C."/>
            <person name="Pang A."/>
            <person name="Hillier L."/>
            <person name="Baker C."/>
            <person name="Armstrong J."/>
            <person name="Shendure J."/>
            <person name="Paten B."/>
            <person name="Wilson R."/>
            <person name="Chao H."/>
            <person name="Schneider V."/>
            <person name="Ventura M."/>
            <person name="Kronenberg Z."/>
            <person name="Murali S."/>
            <person name="Gordon D."/>
            <person name="Cantsilieris S."/>
            <person name="Munson K."/>
            <person name="Nelson B."/>
            <person name="Raja A."/>
            <person name="Underwood J."/>
            <person name="Diekhans M."/>
            <person name="Fiddes I."/>
            <person name="Haussler D."/>
            <person name="Eichler E."/>
        </authorList>
    </citation>
    <scope>NUCLEOTIDE SEQUENCE [LARGE SCALE GENOMIC DNA]</scope>
    <source>
        <strain evidence="1">Yerkes chimp pedigree #C0471</strain>
    </source>
</reference>
<dbReference type="AlphaFoldDB" id="A0A2J8K6D0"/>
<dbReference type="EMBL" id="NBAG03000389">
    <property type="protein sequence ID" value="PNI30578.1"/>
    <property type="molecule type" value="Genomic_DNA"/>
</dbReference>
<accession>A0A2J8K6D0</accession>
<comment type="caution">
    <text evidence="1">The sequence shown here is derived from an EMBL/GenBank/DDBJ whole genome shotgun (WGS) entry which is preliminary data.</text>
</comment>
<feature type="non-terminal residue" evidence="1">
    <location>
        <position position="1"/>
    </location>
</feature>
<name>A0A2J8K6D0_PANTR</name>